<keyword evidence="1" id="KW-0732">Signal</keyword>
<evidence type="ECO:0000256" key="1">
    <source>
        <dbReference type="SAM" id="SignalP"/>
    </source>
</evidence>
<accession>A0A6U5KMK5</accession>
<dbReference type="EMBL" id="HBFR01034233">
    <property type="protein sequence ID" value="CAD8897775.1"/>
    <property type="molecule type" value="Transcribed_RNA"/>
</dbReference>
<feature type="chain" id="PRO_5036393954" description="RxLR effector protein" evidence="1">
    <location>
        <begin position="21"/>
        <end position="120"/>
    </location>
</feature>
<organism evidence="2">
    <name type="scientific">Corethron hystrix</name>
    <dbReference type="NCBI Taxonomy" id="216773"/>
    <lineage>
        <taxon>Eukaryota</taxon>
        <taxon>Sar</taxon>
        <taxon>Stramenopiles</taxon>
        <taxon>Ochrophyta</taxon>
        <taxon>Bacillariophyta</taxon>
        <taxon>Coscinodiscophyceae</taxon>
        <taxon>Corethrophycidae</taxon>
        <taxon>Corethrales</taxon>
        <taxon>Corethraceae</taxon>
        <taxon>Corethron</taxon>
    </lineage>
</organism>
<dbReference type="AlphaFoldDB" id="A0A6U5KMK5"/>
<protein>
    <recommendedName>
        <fullName evidence="4">RxLR effector protein</fullName>
    </recommendedName>
</protein>
<evidence type="ECO:0008006" key="4">
    <source>
        <dbReference type="Google" id="ProtNLM"/>
    </source>
</evidence>
<proteinExistence type="predicted"/>
<evidence type="ECO:0000313" key="2">
    <source>
        <dbReference type="EMBL" id="CAD8897775.1"/>
    </source>
</evidence>
<name>A0A6U5KMK5_9STRA</name>
<gene>
    <name evidence="2" type="ORF">CHYS00102_LOCUS24989</name>
    <name evidence="3" type="ORF">CHYS00102_LOCUS24990</name>
</gene>
<sequence length="120" mass="13144">MMRYPKQTFYASIIALVVSALDVNAFGSSFTDSSRVSLSRSGILSSYSLNKRTTLSMSDEDEGTAKPKTLQEFIFSNPKAQEVIRLFMSKGEAGMKVAVANDPEVAALVDELKVILRNSK</sequence>
<dbReference type="EMBL" id="HBFR01034234">
    <property type="protein sequence ID" value="CAD8897776.1"/>
    <property type="molecule type" value="Transcribed_RNA"/>
</dbReference>
<feature type="signal peptide" evidence="1">
    <location>
        <begin position="1"/>
        <end position="20"/>
    </location>
</feature>
<evidence type="ECO:0000313" key="3">
    <source>
        <dbReference type="EMBL" id="CAD8897776.1"/>
    </source>
</evidence>
<reference evidence="2" key="1">
    <citation type="submission" date="2021-01" db="EMBL/GenBank/DDBJ databases">
        <authorList>
            <person name="Corre E."/>
            <person name="Pelletier E."/>
            <person name="Niang G."/>
            <person name="Scheremetjew M."/>
            <person name="Finn R."/>
            <person name="Kale V."/>
            <person name="Holt S."/>
            <person name="Cochrane G."/>
            <person name="Meng A."/>
            <person name="Brown T."/>
            <person name="Cohen L."/>
        </authorList>
    </citation>
    <scope>NUCLEOTIDE SEQUENCE</scope>
    <source>
        <strain evidence="2">308</strain>
    </source>
</reference>